<dbReference type="EMBL" id="LSSM01000725">
    <property type="protein sequence ID" value="OMJ28068.1"/>
    <property type="molecule type" value="Genomic_DNA"/>
</dbReference>
<proteinExistence type="predicted"/>
<protein>
    <submittedName>
        <fullName evidence="2">Retrovirus-related Pol polyprotein from transposon</fullName>
    </submittedName>
</protein>
<dbReference type="Pfam" id="PF17921">
    <property type="entry name" value="Integrase_H2C2"/>
    <property type="match status" value="1"/>
</dbReference>
<dbReference type="PANTHER" id="PTHR37984">
    <property type="entry name" value="PROTEIN CBG26694"/>
    <property type="match status" value="1"/>
</dbReference>
<dbReference type="Gene3D" id="3.30.420.10">
    <property type="entry name" value="Ribonuclease H-like superfamily/Ribonuclease H"/>
    <property type="match status" value="1"/>
</dbReference>
<dbReference type="GO" id="GO:0015074">
    <property type="term" value="P:DNA integration"/>
    <property type="evidence" value="ECO:0007669"/>
    <property type="project" value="InterPro"/>
</dbReference>
<dbReference type="InterPro" id="IPR036397">
    <property type="entry name" value="RNaseH_sf"/>
</dbReference>
<dbReference type="InterPro" id="IPR041588">
    <property type="entry name" value="Integrase_H2C2"/>
</dbReference>
<name>A0A1R1YME2_9FUNG</name>
<dbReference type="SUPFAM" id="SSF53098">
    <property type="entry name" value="Ribonuclease H-like"/>
    <property type="match status" value="1"/>
</dbReference>
<dbReference type="GO" id="GO:0005634">
    <property type="term" value="C:nucleus"/>
    <property type="evidence" value="ECO:0007669"/>
    <property type="project" value="UniProtKB-ARBA"/>
</dbReference>
<dbReference type="InterPro" id="IPR001584">
    <property type="entry name" value="Integrase_cat-core"/>
</dbReference>
<dbReference type="AlphaFoldDB" id="A0A1R1YME2"/>
<dbReference type="Pfam" id="PF00665">
    <property type="entry name" value="rve"/>
    <property type="match status" value="1"/>
</dbReference>
<dbReference type="Gene3D" id="1.10.340.70">
    <property type="match status" value="1"/>
</dbReference>
<evidence type="ECO:0000313" key="3">
    <source>
        <dbReference type="Proteomes" id="UP000187429"/>
    </source>
</evidence>
<comment type="caution">
    <text evidence="2">The sequence shown here is derived from an EMBL/GenBank/DDBJ whole genome shotgun (WGS) entry which is preliminary data.</text>
</comment>
<dbReference type="InterPro" id="IPR050951">
    <property type="entry name" value="Retrovirus_Pol_polyprotein"/>
</dbReference>
<dbReference type="PANTHER" id="PTHR37984:SF15">
    <property type="entry name" value="INTEGRASE CATALYTIC DOMAIN-CONTAINING PROTEIN"/>
    <property type="match status" value="1"/>
</dbReference>
<sequence length="462" mass="54424">MFLRQYDFELISIKGNVNPIDYLSRFFHNKEDDQDEEFEKFYVEKGNSEEYKGFDKVFIEKDKNEYNQQFYVGTMDFEHEKETSGRLARWSMFLRQYDFELISIKGNVNPIDYLSRFFHNKEDDQDEEFENFYVEKGNSEEYKGFDKVFIEKDKNEYNQQFYVGTMDFEQYGIIKEYLGSFQYPKGLNEEQRSRVRNRARIYQLVDDKIYKRIKNIGWKEVLHERNAESTIRTIHEDSHEGLHNTWNRVKDTYSGTGLYQILTEVIRSCDICQRFQKENGQNNYLVPIAARNHFDIVGIDAVGPIAPISKSGNRYILTAIDYLTKWCFALPVPNIQADTVLRFLLQEVISIHGVPKQLITDRGTNFVGDIATDLYRSLGINHTPKTSYRPQANRQVERFNQTLKNVLAKLSITDEENWENHIWKALLVCRTMRSSANKYSATMLLYGNKLNTPSSWTPPSGK</sequence>
<dbReference type="InterPro" id="IPR012337">
    <property type="entry name" value="RNaseH-like_sf"/>
</dbReference>
<feature type="domain" description="Integrase catalytic" evidence="1">
    <location>
        <begin position="283"/>
        <end position="462"/>
    </location>
</feature>
<dbReference type="Proteomes" id="UP000187429">
    <property type="component" value="Unassembled WGS sequence"/>
</dbReference>
<organism evidence="2 3">
    <name type="scientific">Smittium culicis</name>
    <dbReference type="NCBI Taxonomy" id="133412"/>
    <lineage>
        <taxon>Eukaryota</taxon>
        <taxon>Fungi</taxon>
        <taxon>Fungi incertae sedis</taxon>
        <taxon>Zoopagomycota</taxon>
        <taxon>Kickxellomycotina</taxon>
        <taxon>Harpellomycetes</taxon>
        <taxon>Harpellales</taxon>
        <taxon>Legeriomycetaceae</taxon>
        <taxon>Smittium</taxon>
    </lineage>
</organism>
<gene>
    <name evidence="2" type="ORF">AYI69_g2469</name>
</gene>
<evidence type="ECO:0000313" key="2">
    <source>
        <dbReference type="EMBL" id="OMJ28068.1"/>
    </source>
</evidence>
<evidence type="ECO:0000259" key="1">
    <source>
        <dbReference type="PROSITE" id="PS50994"/>
    </source>
</evidence>
<dbReference type="PROSITE" id="PS50994">
    <property type="entry name" value="INTEGRASE"/>
    <property type="match status" value="1"/>
</dbReference>
<keyword evidence="3" id="KW-1185">Reference proteome</keyword>
<dbReference type="OrthoDB" id="5101518at2759"/>
<reference evidence="3" key="1">
    <citation type="submission" date="2017-01" db="EMBL/GenBank/DDBJ databases">
        <authorList>
            <person name="Wang Y."/>
            <person name="White M."/>
            <person name="Kvist S."/>
            <person name="Moncalvo J.-M."/>
        </authorList>
    </citation>
    <scope>NUCLEOTIDE SEQUENCE [LARGE SCALE GENOMIC DNA]</scope>
    <source>
        <strain evidence="3">ID-206-W2</strain>
    </source>
</reference>
<accession>A0A1R1YME2</accession>
<dbReference type="GO" id="GO:0003676">
    <property type="term" value="F:nucleic acid binding"/>
    <property type="evidence" value="ECO:0007669"/>
    <property type="project" value="InterPro"/>
</dbReference>